<dbReference type="Pfam" id="PF11468">
    <property type="entry name" value="PTase_Orf2"/>
    <property type="match status" value="1"/>
</dbReference>
<dbReference type="InterPro" id="IPR020965">
    <property type="entry name" value="Prenyltransferase_CloQ"/>
</dbReference>
<keyword evidence="3" id="KW-0808">Transferase</keyword>
<gene>
    <name evidence="5" type="ORF">GPX89_16310</name>
</gene>
<dbReference type="EMBL" id="WRPP01000003">
    <property type="protein sequence ID" value="MVU78802.1"/>
    <property type="molecule type" value="Genomic_DNA"/>
</dbReference>
<evidence type="ECO:0000256" key="2">
    <source>
        <dbReference type="ARBA" id="ARBA00022602"/>
    </source>
</evidence>
<comment type="similarity">
    <text evidence="1">Belongs to the aromatic prenyltransferase family.</text>
</comment>
<name>A0A7K1UWX3_9NOCA</name>
<evidence type="ECO:0000256" key="1">
    <source>
        <dbReference type="ARBA" id="ARBA00005368"/>
    </source>
</evidence>
<feature type="region of interest" description="Disordered" evidence="4">
    <location>
        <begin position="326"/>
        <end position="351"/>
    </location>
</feature>
<protein>
    <recommendedName>
        <fullName evidence="7">Prenyltransferase</fullName>
    </recommendedName>
</protein>
<evidence type="ECO:0000256" key="3">
    <source>
        <dbReference type="ARBA" id="ARBA00022679"/>
    </source>
</evidence>
<evidence type="ECO:0000256" key="4">
    <source>
        <dbReference type="SAM" id="MobiDB-lite"/>
    </source>
</evidence>
<comment type="caution">
    <text evidence="5">The sequence shown here is derived from an EMBL/GenBank/DDBJ whole genome shotgun (WGS) entry which is preliminary data.</text>
</comment>
<dbReference type="InterPro" id="IPR036239">
    <property type="entry name" value="PrenylTrfase-like_sf"/>
</dbReference>
<dbReference type="AlphaFoldDB" id="A0A7K1UWX3"/>
<feature type="compositionally biased region" description="Basic and acidic residues" evidence="4">
    <location>
        <begin position="335"/>
        <end position="351"/>
    </location>
</feature>
<feature type="region of interest" description="Disordered" evidence="4">
    <location>
        <begin position="1"/>
        <end position="37"/>
    </location>
</feature>
<feature type="compositionally biased region" description="Basic residues" evidence="4">
    <location>
        <begin position="7"/>
        <end position="20"/>
    </location>
</feature>
<keyword evidence="2" id="KW-0637">Prenyltransferase</keyword>
<evidence type="ECO:0008006" key="7">
    <source>
        <dbReference type="Google" id="ProtNLM"/>
    </source>
</evidence>
<dbReference type="SFLD" id="SFLDS00036">
    <property type="entry name" value="Aromatic_Prenyltransferase"/>
    <property type="match status" value="1"/>
</dbReference>
<dbReference type="GO" id="GO:0004659">
    <property type="term" value="F:prenyltransferase activity"/>
    <property type="evidence" value="ECO:0007669"/>
    <property type="project" value="UniProtKB-KW"/>
</dbReference>
<organism evidence="5 6">
    <name type="scientific">Nocardia terrae</name>
    <dbReference type="NCBI Taxonomy" id="2675851"/>
    <lineage>
        <taxon>Bacteria</taxon>
        <taxon>Bacillati</taxon>
        <taxon>Actinomycetota</taxon>
        <taxon>Actinomycetes</taxon>
        <taxon>Mycobacteriales</taxon>
        <taxon>Nocardiaceae</taxon>
        <taxon>Nocardia</taxon>
    </lineage>
</organism>
<sequence>MLPVASRAHRRGRLPHRRRPPRAERVGTAHLGRPRPQALTVDTPGVVTLDRIRRDLREFARLAEVGYDPAVVDPVLEELEPLWTTSVLGVRTTTHPPARRQVNVRLMNSGPGADPVTPLRKSGLLEFTGHPMEELLVEVPAAVPALYGVDVGVTTGVEKIWLMFPELLEVDRVLEFPGIPQAARDHAAHLNRYGGQIGIMALDFASRTMNLYSRVFTPGTLTAAEIGTMLADLDFVAATDTELALLAQTFNLYRTFSWTSPRMRRICLPARFDAETFPKHLDPVLDRFVSGAPYAGTGSRAFTFYTAYGPDDRYYKVQAEYTSARTAAFPGGAEPRVHSSGRESEPEPLRD</sequence>
<evidence type="ECO:0000313" key="6">
    <source>
        <dbReference type="Proteomes" id="UP000466794"/>
    </source>
</evidence>
<accession>A0A7K1UWX3</accession>
<dbReference type="Proteomes" id="UP000466794">
    <property type="component" value="Unassembled WGS sequence"/>
</dbReference>
<dbReference type="InterPro" id="IPR033964">
    <property type="entry name" value="ABBA"/>
</dbReference>
<proteinExistence type="inferred from homology"/>
<keyword evidence="6" id="KW-1185">Reference proteome</keyword>
<dbReference type="SUPFAM" id="SSF143492">
    <property type="entry name" value="Prenyltransferase-like"/>
    <property type="match status" value="1"/>
</dbReference>
<dbReference type="SFLD" id="SFLDG01163">
    <property type="entry name" value="II"/>
    <property type="match status" value="1"/>
</dbReference>
<evidence type="ECO:0000313" key="5">
    <source>
        <dbReference type="EMBL" id="MVU78802.1"/>
    </source>
</evidence>
<reference evidence="5 6" key="1">
    <citation type="submission" date="2019-12" db="EMBL/GenBank/DDBJ databases">
        <title>Nocardia sp. nov. ET3-3 isolated from soil.</title>
        <authorList>
            <person name="Kanchanasin P."/>
            <person name="Tanasupawat S."/>
            <person name="Yuki M."/>
            <person name="Kudo T."/>
        </authorList>
    </citation>
    <scope>NUCLEOTIDE SEQUENCE [LARGE SCALE GENOMIC DNA]</scope>
    <source>
        <strain evidence="5 6">ET3-3</strain>
    </source>
</reference>